<name>A0AAU9V6A6_EUPED</name>
<dbReference type="Proteomes" id="UP001153954">
    <property type="component" value="Unassembled WGS sequence"/>
</dbReference>
<proteinExistence type="predicted"/>
<feature type="chain" id="PRO_5043740063" evidence="1">
    <location>
        <begin position="23"/>
        <end position="109"/>
    </location>
</feature>
<gene>
    <name evidence="2" type="ORF">EEDITHA_LOCUS20963</name>
</gene>
<evidence type="ECO:0000256" key="1">
    <source>
        <dbReference type="SAM" id="SignalP"/>
    </source>
</evidence>
<dbReference type="AlphaFoldDB" id="A0AAU9V6A6"/>
<evidence type="ECO:0000313" key="2">
    <source>
        <dbReference type="EMBL" id="CAH2106884.1"/>
    </source>
</evidence>
<feature type="signal peptide" evidence="1">
    <location>
        <begin position="1"/>
        <end position="22"/>
    </location>
</feature>
<dbReference type="Pfam" id="PF15868">
    <property type="entry name" value="MBF2"/>
    <property type="match status" value="1"/>
</dbReference>
<keyword evidence="3" id="KW-1185">Reference proteome</keyword>
<dbReference type="EMBL" id="CAKOGL010000030">
    <property type="protein sequence ID" value="CAH2106884.1"/>
    <property type="molecule type" value="Genomic_DNA"/>
</dbReference>
<dbReference type="InterPro" id="IPR031734">
    <property type="entry name" value="MBF2"/>
</dbReference>
<comment type="caution">
    <text evidence="2">The sequence shown here is derived from an EMBL/GenBank/DDBJ whole genome shotgun (WGS) entry which is preliminary data.</text>
</comment>
<protein>
    <submittedName>
        <fullName evidence="2">Uncharacterized protein</fullName>
    </submittedName>
</protein>
<accession>A0AAU9V6A6</accession>
<organism evidence="2 3">
    <name type="scientific">Euphydryas editha</name>
    <name type="common">Edith's checkerspot</name>
    <dbReference type="NCBI Taxonomy" id="104508"/>
    <lineage>
        <taxon>Eukaryota</taxon>
        <taxon>Metazoa</taxon>
        <taxon>Ecdysozoa</taxon>
        <taxon>Arthropoda</taxon>
        <taxon>Hexapoda</taxon>
        <taxon>Insecta</taxon>
        <taxon>Pterygota</taxon>
        <taxon>Neoptera</taxon>
        <taxon>Endopterygota</taxon>
        <taxon>Lepidoptera</taxon>
        <taxon>Glossata</taxon>
        <taxon>Ditrysia</taxon>
        <taxon>Papilionoidea</taxon>
        <taxon>Nymphalidae</taxon>
        <taxon>Nymphalinae</taxon>
        <taxon>Euphydryas</taxon>
    </lineage>
</organism>
<sequence length="109" mass="11837">MAAILKLAVVLFVFLYADFCKSEDLVLGATNGSITYVEDVKLNAFPFMTRTKNVFYSGSQVIKGISAIDVSKGKSKVTVTAGGVGSMFANVRLKSRRGDELNYVVQIFV</sequence>
<keyword evidence="1" id="KW-0732">Signal</keyword>
<evidence type="ECO:0000313" key="3">
    <source>
        <dbReference type="Proteomes" id="UP001153954"/>
    </source>
</evidence>
<reference evidence="2" key="1">
    <citation type="submission" date="2022-03" db="EMBL/GenBank/DDBJ databases">
        <authorList>
            <person name="Tunstrom K."/>
        </authorList>
    </citation>
    <scope>NUCLEOTIDE SEQUENCE</scope>
</reference>